<dbReference type="SMART" id="SM00387">
    <property type="entry name" value="HATPase_c"/>
    <property type="match status" value="1"/>
</dbReference>
<dbReference type="SMART" id="SM00304">
    <property type="entry name" value="HAMP"/>
    <property type="match status" value="1"/>
</dbReference>
<evidence type="ECO:0000256" key="4">
    <source>
        <dbReference type="ARBA" id="ARBA00022553"/>
    </source>
</evidence>
<organism evidence="12 13">
    <name type="scientific">Pelagicoccus albus</name>
    <dbReference type="NCBI Taxonomy" id="415222"/>
    <lineage>
        <taxon>Bacteria</taxon>
        <taxon>Pseudomonadati</taxon>
        <taxon>Verrucomicrobiota</taxon>
        <taxon>Opitutia</taxon>
        <taxon>Puniceicoccales</taxon>
        <taxon>Pelagicoccaceae</taxon>
        <taxon>Pelagicoccus</taxon>
    </lineage>
</organism>
<feature type="domain" description="Histidine kinase" evidence="9">
    <location>
        <begin position="287"/>
        <end position="513"/>
    </location>
</feature>
<gene>
    <name evidence="12" type="ORF">H5P27_05100</name>
</gene>
<dbReference type="Pfam" id="PF00512">
    <property type="entry name" value="HisKA"/>
    <property type="match status" value="1"/>
</dbReference>
<proteinExistence type="predicted"/>
<dbReference type="Pfam" id="PF00072">
    <property type="entry name" value="Response_reg"/>
    <property type="match status" value="1"/>
</dbReference>
<keyword evidence="8" id="KW-1133">Transmembrane helix</keyword>
<accession>A0A7X1B4A8</accession>
<keyword evidence="8" id="KW-0472">Membrane</keyword>
<evidence type="ECO:0000256" key="6">
    <source>
        <dbReference type="ARBA" id="ARBA00022777"/>
    </source>
</evidence>
<dbReference type="SMART" id="SM00448">
    <property type="entry name" value="REC"/>
    <property type="match status" value="1"/>
</dbReference>
<evidence type="ECO:0000313" key="12">
    <source>
        <dbReference type="EMBL" id="MBC2605414.1"/>
    </source>
</evidence>
<evidence type="ECO:0000313" key="13">
    <source>
        <dbReference type="Proteomes" id="UP000526501"/>
    </source>
</evidence>
<dbReference type="Pfam" id="PF17152">
    <property type="entry name" value="CHASE8"/>
    <property type="match status" value="1"/>
</dbReference>
<dbReference type="CDD" id="cd00082">
    <property type="entry name" value="HisKA"/>
    <property type="match status" value="1"/>
</dbReference>
<evidence type="ECO:0000256" key="8">
    <source>
        <dbReference type="SAM" id="Phobius"/>
    </source>
</evidence>
<dbReference type="PANTHER" id="PTHR45339">
    <property type="entry name" value="HYBRID SIGNAL TRANSDUCTION HISTIDINE KINASE J"/>
    <property type="match status" value="1"/>
</dbReference>
<evidence type="ECO:0000256" key="1">
    <source>
        <dbReference type="ARBA" id="ARBA00000085"/>
    </source>
</evidence>
<dbReference type="InterPro" id="IPR005467">
    <property type="entry name" value="His_kinase_dom"/>
</dbReference>
<dbReference type="InterPro" id="IPR003661">
    <property type="entry name" value="HisK_dim/P_dom"/>
</dbReference>
<dbReference type="PANTHER" id="PTHR45339:SF3">
    <property type="entry name" value="HISTIDINE KINASE"/>
    <property type="match status" value="1"/>
</dbReference>
<dbReference type="InterPro" id="IPR036890">
    <property type="entry name" value="HATPase_C_sf"/>
</dbReference>
<keyword evidence="8" id="KW-0812">Transmembrane</keyword>
<evidence type="ECO:0000256" key="3">
    <source>
        <dbReference type="ARBA" id="ARBA00012438"/>
    </source>
</evidence>
<comment type="subcellular location">
    <subcellularLocation>
        <location evidence="2">Membrane</location>
    </subcellularLocation>
</comment>
<dbReference type="Pfam" id="PF02518">
    <property type="entry name" value="HATPase_c"/>
    <property type="match status" value="1"/>
</dbReference>
<comment type="caution">
    <text evidence="12">The sequence shown here is derived from an EMBL/GenBank/DDBJ whole genome shotgun (WGS) entry which is preliminary data.</text>
</comment>
<comment type="catalytic activity">
    <reaction evidence="1">
        <text>ATP + protein L-histidine = ADP + protein N-phospho-L-histidine.</text>
        <dbReference type="EC" id="2.7.13.3"/>
    </reaction>
</comment>
<dbReference type="SUPFAM" id="SSF158472">
    <property type="entry name" value="HAMP domain-like"/>
    <property type="match status" value="1"/>
</dbReference>
<dbReference type="SUPFAM" id="SSF55874">
    <property type="entry name" value="ATPase domain of HSP90 chaperone/DNA topoisomerase II/histidine kinase"/>
    <property type="match status" value="1"/>
</dbReference>
<dbReference type="Gene3D" id="3.40.50.2300">
    <property type="match status" value="1"/>
</dbReference>
<dbReference type="PRINTS" id="PR00344">
    <property type="entry name" value="BCTRLSENSOR"/>
</dbReference>
<dbReference type="InterPro" id="IPR004358">
    <property type="entry name" value="Sig_transdc_His_kin-like_C"/>
</dbReference>
<feature type="transmembrane region" description="Helical" evidence="8">
    <location>
        <begin position="20"/>
        <end position="41"/>
    </location>
</feature>
<keyword evidence="4 7" id="KW-0597">Phosphoprotein</keyword>
<name>A0A7X1B4A8_9BACT</name>
<dbReference type="EMBL" id="JACHVC010000006">
    <property type="protein sequence ID" value="MBC2605414.1"/>
    <property type="molecule type" value="Genomic_DNA"/>
</dbReference>
<feature type="transmembrane region" description="Helical" evidence="8">
    <location>
        <begin position="164"/>
        <end position="183"/>
    </location>
</feature>
<dbReference type="InterPro" id="IPR003660">
    <property type="entry name" value="HAMP_dom"/>
</dbReference>
<evidence type="ECO:0000259" key="10">
    <source>
        <dbReference type="PROSITE" id="PS50110"/>
    </source>
</evidence>
<dbReference type="InterPro" id="IPR036097">
    <property type="entry name" value="HisK_dim/P_sf"/>
</dbReference>
<feature type="domain" description="Response regulatory" evidence="10">
    <location>
        <begin position="536"/>
        <end position="653"/>
    </location>
</feature>
<dbReference type="InterPro" id="IPR001789">
    <property type="entry name" value="Sig_transdc_resp-reg_receiver"/>
</dbReference>
<dbReference type="Gene3D" id="3.30.565.10">
    <property type="entry name" value="Histidine kinase-like ATPase, C-terminal domain"/>
    <property type="match status" value="1"/>
</dbReference>
<dbReference type="CDD" id="cd06225">
    <property type="entry name" value="HAMP"/>
    <property type="match status" value="1"/>
</dbReference>
<dbReference type="SMART" id="SM00388">
    <property type="entry name" value="HisKA"/>
    <property type="match status" value="1"/>
</dbReference>
<feature type="modified residue" description="4-aspartylphosphate" evidence="7">
    <location>
        <position position="585"/>
    </location>
</feature>
<evidence type="ECO:0000256" key="7">
    <source>
        <dbReference type="PROSITE-ProRule" id="PRU00169"/>
    </source>
</evidence>
<evidence type="ECO:0000259" key="11">
    <source>
        <dbReference type="PROSITE" id="PS50885"/>
    </source>
</evidence>
<keyword evidence="5" id="KW-0808">Transferase</keyword>
<dbReference type="SUPFAM" id="SSF47384">
    <property type="entry name" value="Homodimeric domain of signal transducing histidine kinase"/>
    <property type="match status" value="1"/>
</dbReference>
<dbReference type="AlphaFoldDB" id="A0A7X1B4A8"/>
<reference evidence="12 13" key="1">
    <citation type="submission" date="2020-07" db="EMBL/GenBank/DDBJ databases">
        <authorList>
            <person name="Feng X."/>
        </authorList>
    </citation>
    <scope>NUCLEOTIDE SEQUENCE [LARGE SCALE GENOMIC DNA]</scope>
    <source>
        <strain evidence="12 13">JCM23202</strain>
    </source>
</reference>
<evidence type="ECO:0000256" key="2">
    <source>
        <dbReference type="ARBA" id="ARBA00004370"/>
    </source>
</evidence>
<dbReference type="CDD" id="cd16922">
    <property type="entry name" value="HATPase_EvgS-ArcB-TorS-like"/>
    <property type="match status" value="1"/>
</dbReference>
<dbReference type="CDD" id="cd17546">
    <property type="entry name" value="REC_hyHK_CKI1_RcsC-like"/>
    <property type="match status" value="1"/>
</dbReference>
<dbReference type="FunFam" id="3.30.565.10:FF:000010">
    <property type="entry name" value="Sensor histidine kinase RcsC"/>
    <property type="match status" value="1"/>
</dbReference>
<dbReference type="PROSITE" id="PS50885">
    <property type="entry name" value="HAMP"/>
    <property type="match status" value="1"/>
</dbReference>
<dbReference type="Gene3D" id="6.10.340.10">
    <property type="match status" value="1"/>
</dbReference>
<dbReference type="GO" id="GO:0000155">
    <property type="term" value="F:phosphorelay sensor kinase activity"/>
    <property type="evidence" value="ECO:0007669"/>
    <property type="project" value="InterPro"/>
</dbReference>
<feature type="domain" description="HAMP" evidence="11">
    <location>
        <begin position="187"/>
        <end position="240"/>
    </location>
</feature>
<keyword evidence="6" id="KW-0418">Kinase</keyword>
<dbReference type="GO" id="GO:0016020">
    <property type="term" value="C:membrane"/>
    <property type="evidence" value="ECO:0007669"/>
    <property type="project" value="UniProtKB-SubCell"/>
</dbReference>
<dbReference type="InterPro" id="IPR033417">
    <property type="entry name" value="CHASE8"/>
</dbReference>
<keyword evidence="13" id="KW-1185">Reference proteome</keyword>
<dbReference type="PROSITE" id="PS50110">
    <property type="entry name" value="RESPONSE_REGULATORY"/>
    <property type="match status" value="1"/>
</dbReference>
<dbReference type="RefSeq" id="WP_185659293.1">
    <property type="nucleotide sequence ID" value="NZ_CAWPOO010000006.1"/>
</dbReference>
<dbReference type="Proteomes" id="UP000526501">
    <property type="component" value="Unassembled WGS sequence"/>
</dbReference>
<protein>
    <recommendedName>
        <fullName evidence="3">histidine kinase</fullName>
        <ecNumber evidence="3">2.7.13.3</ecNumber>
    </recommendedName>
</protein>
<dbReference type="SUPFAM" id="SSF52172">
    <property type="entry name" value="CheY-like"/>
    <property type="match status" value="1"/>
</dbReference>
<evidence type="ECO:0000259" key="9">
    <source>
        <dbReference type="PROSITE" id="PS50109"/>
    </source>
</evidence>
<sequence>MNPWKSIKAQVGEWNISTKIIAICAISSLITISAVCTISVYREWSEFKERKISSLNAISDIIASNVEAALRFKDDLRAREQLASFRHAPDILQVALFDEQKVLFASYSKSENRPALEIPAEEGFIWTPGAIIVSRKVYVGQQHMGDLVIEVDTTPFKESIFSSIMVSLALLLGAMVLSIALAMKLQRLIATPIENLDAIAKEVRKSESYSARAIKKYNDEIGSLVDSFNAMLDKISERDSSLREVNANLESIVERRTKDLQIQNLALQEAMEAANAASVAKTEFLATTSHELRTPLNPIIGYVEKIQRDSPKNPHSHELGLIRQSAEQLLRLIEDILDFSRIENGTLRLTEDLVDIKKLGADVINLLTPQAKAKKLSTQFHFANRTGLSGTPLLVHIDEGRIRQILLNLTNNAIKFTHSGSVSLSIWAEEAKDGQSDLHIKVEDTGIGIAKEDQEKLFKPFSQIDSSWTREYGGMGLGLAISQRILKAMGGSITCSSKEGQGSIFKAVIRVNAQSGEQSEEPAKDSEPFSLAAGANVLLVEDEPVNRELMDALLCSLGHEVDLAKNGLEAVEMAASKQYDFILLDISMPKMDGFEASRQIRQLGENNSNVPIVAMTAHVTTEDKERCIAAGMNDYLSKPVSYSKLKSSLSVWLEKRPRKGA</sequence>
<evidence type="ECO:0000256" key="5">
    <source>
        <dbReference type="ARBA" id="ARBA00022679"/>
    </source>
</evidence>
<dbReference type="EC" id="2.7.13.3" evidence="3"/>
<dbReference type="Gene3D" id="1.10.287.130">
    <property type="match status" value="1"/>
</dbReference>
<dbReference type="InterPro" id="IPR011006">
    <property type="entry name" value="CheY-like_superfamily"/>
</dbReference>
<dbReference type="PROSITE" id="PS50109">
    <property type="entry name" value="HIS_KIN"/>
    <property type="match status" value="1"/>
</dbReference>
<dbReference type="InterPro" id="IPR003594">
    <property type="entry name" value="HATPase_dom"/>
</dbReference>